<accession>D4P7T7</accession>
<dbReference type="Pfam" id="PF19880">
    <property type="entry name" value="DUF6353"/>
    <property type="match status" value="1"/>
</dbReference>
<organism evidence="1 2">
    <name type="scientific">Rhodococcus phage ReqiPoco6</name>
    <dbReference type="NCBI Taxonomy" id="691964"/>
    <lineage>
        <taxon>Viruses</taxon>
        <taxon>Duplodnaviria</taxon>
        <taxon>Heunggongvirae</taxon>
        <taxon>Uroviricota</taxon>
        <taxon>Caudoviricetes</taxon>
        <taxon>Pepyhexavirus</taxon>
        <taxon>Pepyhexavirus poco6</taxon>
    </lineage>
</organism>
<evidence type="ECO:0000313" key="1">
    <source>
        <dbReference type="EMBL" id="ADD81067.1"/>
    </source>
</evidence>
<keyword evidence="2" id="KW-1185">Reference proteome</keyword>
<dbReference type="EMBL" id="GU580942">
    <property type="protein sequence ID" value="ADD81067.1"/>
    <property type="molecule type" value="Genomic_DNA"/>
</dbReference>
<proteinExistence type="predicted"/>
<dbReference type="RefSeq" id="YP_009012650.1">
    <property type="nucleotide sequence ID" value="NC_023694.1"/>
</dbReference>
<dbReference type="InterPro" id="IPR045933">
    <property type="entry name" value="DUF6353"/>
</dbReference>
<name>D4P7T7_9CAUD</name>
<evidence type="ECO:0000313" key="2">
    <source>
        <dbReference type="Proteomes" id="UP000001057"/>
    </source>
</evidence>
<dbReference type="OrthoDB" id="14123at10239"/>
<protein>
    <submittedName>
        <fullName evidence="1">Gp069</fullName>
    </submittedName>
</protein>
<sequence>MSIKNTIMSAGGKNMAMTMLKLQKNSPTILFGAGVVGVVGTVVLASRATLKVSDIVDEASKNLETINANAGSEEYSAEDAVKDKGVVYVKTALDVTKLYGPAFILGVASIGCLAGSHNILTRRNAALGAAYAGVEKAFREYRGRVIDEIGEEKEARIYQPVEEVDAVDAEGKKTKVSVPTAVGGSPYKRIFDESNKNWNKQTEFNQMFIRTQQNYANDMLRARGYLFLNDVYEMLGIERSKEGQIVGWALPENGSMGDGYVDFGVFSNVHQGMKFVMGDERSIWLDFNVDGNILEFV</sequence>
<dbReference type="KEGG" id="vg:18559779"/>
<dbReference type="Proteomes" id="UP000001057">
    <property type="component" value="Segment"/>
</dbReference>
<reference evidence="1 2" key="1">
    <citation type="journal article" date="2011" name="Appl. Environ. Microbiol.">
        <title>Genomic and functional analyses of Rhodococcus equi phages ReqiPepy6, ReqiPoco6, ReqiPine5, and ReqiDocB7.</title>
        <authorList>
            <person name="Summer E.J."/>
            <person name="Liu M."/>
            <person name="Gill J.J."/>
            <person name="Grant M."/>
            <person name="Chan-Cortes T.N."/>
            <person name="Ferguson L."/>
            <person name="Janes C."/>
            <person name="Lange K."/>
            <person name="Bertoli M."/>
            <person name="Moore C."/>
            <person name="Orchard R.C."/>
            <person name="Cohen N."/>
            <person name="Young R."/>
        </authorList>
    </citation>
    <scope>NUCLEOTIDE SEQUENCE [LARGE SCALE GENOMIC DNA]</scope>
</reference>
<dbReference type="GeneID" id="18559779"/>
<gene>
    <name evidence="1" type="ORF">Poco6gene069</name>
</gene>